<feature type="transmembrane region" description="Helical" evidence="7">
    <location>
        <begin position="99"/>
        <end position="121"/>
    </location>
</feature>
<dbReference type="Pfam" id="PF19300">
    <property type="entry name" value="BPD_transp_1_N"/>
    <property type="match status" value="1"/>
</dbReference>
<gene>
    <name evidence="9" type="ORF">AVDCRST_MAG18-5148</name>
</gene>
<dbReference type="AlphaFoldDB" id="A0A6J4VZQ9"/>
<evidence type="ECO:0000256" key="3">
    <source>
        <dbReference type="ARBA" id="ARBA00022475"/>
    </source>
</evidence>
<keyword evidence="2 7" id="KW-0813">Transport</keyword>
<accession>A0A6J4VZQ9</accession>
<dbReference type="PANTHER" id="PTHR30465:SF0">
    <property type="entry name" value="OLIGOPEPTIDE TRANSPORT SYSTEM PERMEASE PROTEIN APPB"/>
    <property type="match status" value="1"/>
</dbReference>
<dbReference type="PANTHER" id="PTHR30465">
    <property type="entry name" value="INNER MEMBRANE ABC TRANSPORTER"/>
    <property type="match status" value="1"/>
</dbReference>
<dbReference type="InterPro" id="IPR045621">
    <property type="entry name" value="BPD_transp_1_N"/>
</dbReference>
<sequence>MYRYLLRRLIQSIFLLLGISAMVFFIMRVAPGGPGAFTEDPRLGKVYQDQQRQEFGLDQPLPVQYGKWLWQAMQGNFGRSYADKRPVMEVIAERTPRTLLLSGLSLVFGLAGIVFGVIAALRRGSVYDNSLRIFTVIGNAVPHWWLGLIILLISARTIKIFPLAPPMNGTLGAWAHFLVLPVLLGSLGGWLGFSRFMRSEMLEVISQDYVRTARAKGLTESTVTYRHALRNAMIPIVTILGGSLASLFSGSILFENVFSYPGLGKLAVEAAFQRDLPVTMALVMISATLVVIGQLIADVAYGFVDPRVKLS</sequence>
<feature type="transmembrane region" description="Helical" evidence="7">
    <location>
        <begin position="12"/>
        <end position="30"/>
    </location>
</feature>
<dbReference type="SUPFAM" id="SSF161098">
    <property type="entry name" value="MetI-like"/>
    <property type="match status" value="1"/>
</dbReference>
<proteinExistence type="inferred from homology"/>
<protein>
    <submittedName>
        <fullName evidence="9">Oligopeptide transport system permease protein OppB</fullName>
    </submittedName>
</protein>
<dbReference type="InterPro" id="IPR035906">
    <property type="entry name" value="MetI-like_sf"/>
</dbReference>
<dbReference type="GO" id="GO:0055085">
    <property type="term" value="P:transmembrane transport"/>
    <property type="evidence" value="ECO:0007669"/>
    <property type="project" value="InterPro"/>
</dbReference>
<reference evidence="9" key="1">
    <citation type="submission" date="2020-02" db="EMBL/GenBank/DDBJ databases">
        <authorList>
            <person name="Meier V. D."/>
        </authorList>
    </citation>
    <scope>NUCLEOTIDE SEQUENCE</scope>
    <source>
        <strain evidence="9">AVDCRST_MAG18</strain>
    </source>
</reference>
<dbReference type="Pfam" id="PF00528">
    <property type="entry name" value="BPD_transp_1"/>
    <property type="match status" value="1"/>
</dbReference>
<evidence type="ECO:0000313" key="9">
    <source>
        <dbReference type="EMBL" id="CAA9590727.1"/>
    </source>
</evidence>
<evidence type="ECO:0000256" key="2">
    <source>
        <dbReference type="ARBA" id="ARBA00022448"/>
    </source>
</evidence>
<dbReference type="EMBL" id="CADCWN010000417">
    <property type="protein sequence ID" value="CAA9590727.1"/>
    <property type="molecule type" value="Genomic_DNA"/>
</dbReference>
<keyword evidence="4 7" id="KW-0812">Transmembrane</keyword>
<dbReference type="Gene3D" id="1.10.3720.10">
    <property type="entry name" value="MetI-like"/>
    <property type="match status" value="1"/>
</dbReference>
<evidence type="ECO:0000256" key="4">
    <source>
        <dbReference type="ARBA" id="ARBA00022692"/>
    </source>
</evidence>
<comment type="similarity">
    <text evidence="7">Belongs to the binding-protein-dependent transport system permease family.</text>
</comment>
<feature type="transmembrane region" description="Helical" evidence="7">
    <location>
        <begin position="133"/>
        <end position="153"/>
    </location>
</feature>
<feature type="transmembrane region" description="Helical" evidence="7">
    <location>
        <begin position="236"/>
        <end position="258"/>
    </location>
</feature>
<dbReference type="CDD" id="cd06261">
    <property type="entry name" value="TM_PBP2"/>
    <property type="match status" value="1"/>
</dbReference>
<evidence type="ECO:0000256" key="7">
    <source>
        <dbReference type="RuleBase" id="RU363032"/>
    </source>
</evidence>
<dbReference type="GO" id="GO:0005886">
    <property type="term" value="C:plasma membrane"/>
    <property type="evidence" value="ECO:0007669"/>
    <property type="project" value="UniProtKB-SubCell"/>
</dbReference>
<feature type="domain" description="ABC transmembrane type-1" evidence="8">
    <location>
        <begin position="95"/>
        <end position="297"/>
    </location>
</feature>
<keyword evidence="5 7" id="KW-1133">Transmembrane helix</keyword>
<evidence type="ECO:0000259" key="8">
    <source>
        <dbReference type="PROSITE" id="PS50928"/>
    </source>
</evidence>
<dbReference type="InterPro" id="IPR000515">
    <property type="entry name" value="MetI-like"/>
</dbReference>
<evidence type="ECO:0000256" key="1">
    <source>
        <dbReference type="ARBA" id="ARBA00004651"/>
    </source>
</evidence>
<comment type="subcellular location">
    <subcellularLocation>
        <location evidence="1 7">Cell membrane</location>
        <topology evidence="1 7">Multi-pass membrane protein</topology>
    </subcellularLocation>
</comment>
<keyword evidence="6 7" id="KW-0472">Membrane</keyword>
<keyword evidence="3" id="KW-1003">Cell membrane</keyword>
<evidence type="ECO:0000256" key="5">
    <source>
        <dbReference type="ARBA" id="ARBA00022989"/>
    </source>
</evidence>
<organism evidence="9">
    <name type="scientific">uncultured Thermomicrobiales bacterium</name>
    <dbReference type="NCBI Taxonomy" id="1645740"/>
    <lineage>
        <taxon>Bacteria</taxon>
        <taxon>Pseudomonadati</taxon>
        <taxon>Thermomicrobiota</taxon>
        <taxon>Thermomicrobia</taxon>
        <taxon>Thermomicrobiales</taxon>
        <taxon>environmental samples</taxon>
    </lineage>
</organism>
<feature type="transmembrane region" description="Helical" evidence="7">
    <location>
        <begin position="173"/>
        <end position="193"/>
    </location>
</feature>
<name>A0A6J4VZQ9_9BACT</name>
<dbReference type="PROSITE" id="PS50928">
    <property type="entry name" value="ABC_TM1"/>
    <property type="match status" value="1"/>
</dbReference>
<feature type="transmembrane region" description="Helical" evidence="7">
    <location>
        <begin position="278"/>
        <end position="304"/>
    </location>
</feature>
<evidence type="ECO:0000256" key="6">
    <source>
        <dbReference type="ARBA" id="ARBA00023136"/>
    </source>
</evidence>